<evidence type="ECO:0000256" key="7">
    <source>
        <dbReference type="ARBA" id="ARBA00022884"/>
    </source>
</evidence>
<reference evidence="10 12" key="1">
    <citation type="journal article" date="2018" name="Gigascience">
        <title>Genomes of trombidid mites reveal novel predicted allergens and laterally-transferred genes associated with secondary metabolism.</title>
        <authorList>
            <person name="Dong X."/>
            <person name="Chaisiri K."/>
            <person name="Xia D."/>
            <person name="Armstrong S.D."/>
            <person name="Fang Y."/>
            <person name="Donnelly M.J."/>
            <person name="Kadowaki T."/>
            <person name="McGarry J.W."/>
            <person name="Darby A.C."/>
            <person name="Makepeace B.L."/>
        </authorList>
    </citation>
    <scope>NUCLEOTIDE SEQUENCE [LARGE SCALE GENOMIC DNA]</scope>
    <source>
        <strain evidence="10">UoL-WK</strain>
    </source>
</reference>
<evidence type="ECO:0000256" key="1">
    <source>
        <dbReference type="ARBA" id="ARBA00004496"/>
    </source>
</evidence>
<comment type="subcellular location">
    <subcellularLocation>
        <location evidence="1">Cytoplasm</location>
    </subcellularLocation>
</comment>
<evidence type="ECO:0000313" key="12">
    <source>
        <dbReference type="Proteomes" id="UP000285301"/>
    </source>
</evidence>
<keyword evidence="5" id="KW-0862">Zinc</keyword>
<comment type="similarity">
    <text evidence="8">Belongs to the nanos family.</text>
</comment>
<protein>
    <submittedName>
        <fullName evidence="10">Nanos 2-like protein</fullName>
    </submittedName>
</protein>
<dbReference type="InterPro" id="IPR024161">
    <property type="entry name" value="Znf_nanos-typ"/>
</dbReference>
<dbReference type="GO" id="GO:0005737">
    <property type="term" value="C:cytoplasm"/>
    <property type="evidence" value="ECO:0007669"/>
    <property type="project" value="UniProtKB-SubCell"/>
</dbReference>
<dbReference type="EMBL" id="NCKU01000245">
    <property type="protein sequence ID" value="RWS16338.1"/>
    <property type="molecule type" value="Genomic_DNA"/>
</dbReference>
<evidence type="ECO:0000256" key="8">
    <source>
        <dbReference type="PROSITE-ProRule" id="PRU00855"/>
    </source>
</evidence>
<dbReference type="Proteomes" id="UP000285301">
    <property type="component" value="Unassembled WGS sequence"/>
</dbReference>
<keyword evidence="2" id="KW-0963">Cytoplasm</keyword>
<reference evidence="10" key="2">
    <citation type="submission" date="2018-11" db="EMBL/GenBank/DDBJ databases">
        <title>Trombidioid mite genomics.</title>
        <authorList>
            <person name="Dong X."/>
        </authorList>
    </citation>
    <scope>NUCLEOTIDE SEQUENCE</scope>
    <source>
        <strain evidence="10">UoL-WK</strain>
    </source>
</reference>
<dbReference type="InterPro" id="IPR008705">
    <property type="entry name" value="Nanos/Xcar2"/>
</dbReference>
<dbReference type="Gene3D" id="4.10.60.30">
    <property type="entry name" value="Nanos, RNA-binding domain"/>
    <property type="match status" value="1"/>
</dbReference>
<keyword evidence="6 8" id="KW-0810">Translation regulation</keyword>
<feature type="domain" description="Nanos-type" evidence="9">
    <location>
        <begin position="68"/>
        <end position="123"/>
    </location>
</feature>
<evidence type="ECO:0000256" key="2">
    <source>
        <dbReference type="ARBA" id="ARBA00022490"/>
    </source>
</evidence>
<name>A0A3S3SMU4_9ACAR</name>
<dbReference type="OrthoDB" id="10010129at2759"/>
<dbReference type="InterPro" id="IPR038129">
    <property type="entry name" value="Nanos_sf"/>
</dbReference>
<organism evidence="10 12">
    <name type="scientific">Dinothrombium tinctorium</name>
    <dbReference type="NCBI Taxonomy" id="1965070"/>
    <lineage>
        <taxon>Eukaryota</taxon>
        <taxon>Metazoa</taxon>
        <taxon>Ecdysozoa</taxon>
        <taxon>Arthropoda</taxon>
        <taxon>Chelicerata</taxon>
        <taxon>Arachnida</taxon>
        <taxon>Acari</taxon>
        <taxon>Acariformes</taxon>
        <taxon>Trombidiformes</taxon>
        <taxon>Prostigmata</taxon>
        <taxon>Anystina</taxon>
        <taxon>Parasitengona</taxon>
        <taxon>Trombidioidea</taxon>
        <taxon>Trombidiidae</taxon>
        <taxon>Dinothrombium</taxon>
    </lineage>
</organism>
<dbReference type="GO" id="GO:0008270">
    <property type="term" value="F:zinc ion binding"/>
    <property type="evidence" value="ECO:0007669"/>
    <property type="project" value="UniProtKB-KW"/>
</dbReference>
<dbReference type="STRING" id="1965070.A0A3S3SMU4"/>
<sequence length="149" mass="16598">MRAIRGRGYFPRNQAIVSTPLNIANTASLVEQIFDVELSREEFKKNGIEVTSMKKKPSLVTEKLKKVECVFCRSNGEEASFYSSHSLKDKNGKVQCPILFNYNCPICNNGGGPNAHTIKYCPMNTGAAKVISIVDKIKKGRKSNGRKRN</sequence>
<keyword evidence="3" id="KW-0479">Metal-binding</keyword>
<evidence type="ECO:0000256" key="3">
    <source>
        <dbReference type="ARBA" id="ARBA00022723"/>
    </source>
</evidence>
<dbReference type="GO" id="GO:0003723">
    <property type="term" value="F:RNA binding"/>
    <property type="evidence" value="ECO:0007669"/>
    <property type="project" value="UniProtKB-UniRule"/>
</dbReference>
<proteinExistence type="inferred from homology"/>
<evidence type="ECO:0000259" key="9">
    <source>
        <dbReference type="PROSITE" id="PS51522"/>
    </source>
</evidence>
<gene>
    <name evidence="11" type="ORF">B4U79_06751</name>
    <name evidence="10" type="ORF">B4U79_08287</name>
</gene>
<keyword evidence="12" id="KW-1185">Reference proteome</keyword>
<keyword evidence="7 8" id="KW-0694">RNA-binding</keyword>
<evidence type="ECO:0000256" key="5">
    <source>
        <dbReference type="ARBA" id="ARBA00022833"/>
    </source>
</evidence>
<evidence type="ECO:0000256" key="4">
    <source>
        <dbReference type="ARBA" id="ARBA00022771"/>
    </source>
</evidence>
<evidence type="ECO:0000313" key="11">
    <source>
        <dbReference type="EMBL" id="RWS16849.1"/>
    </source>
</evidence>
<dbReference type="GO" id="GO:0006417">
    <property type="term" value="P:regulation of translation"/>
    <property type="evidence" value="ECO:0007669"/>
    <property type="project" value="UniProtKB-UniRule"/>
</dbReference>
<comment type="caution">
    <text evidence="10">The sequence shown here is derived from an EMBL/GenBank/DDBJ whole genome shotgun (WGS) entry which is preliminary data.</text>
</comment>
<evidence type="ECO:0000256" key="6">
    <source>
        <dbReference type="ARBA" id="ARBA00022845"/>
    </source>
</evidence>
<dbReference type="AlphaFoldDB" id="A0A3S3SMU4"/>
<dbReference type="PANTHER" id="PTHR12887">
    <property type="entry name" value="NANOS PROTEIN"/>
    <property type="match status" value="1"/>
</dbReference>
<dbReference type="Pfam" id="PF05741">
    <property type="entry name" value="zf-nanos"/>
    <property type="match status" value="1"/>
</dbReference>
<evidence type="ECO:0000313" key="10">
    <source>
        <dbReference type="EMBL" id="RWS16338.1"/>
    </source>
</evidence>
<dbReference type="EMBL" id="NCKU01000158">
    <property type="protein sequence ID" value="RWS16849.1"/>
    <property type="molecule type" value="Genomic_DNA"/>
</dbReference>
<accession>A0A3S3SMU4</accession>
<keyword evidence="4 8" id="KW-0863">Zinc-finger</keyword>
<dbReference type="PROSITE" id="PS51522">
    <property type="entry name" value="ZF_NANOS"/>
    <property type="match status" value="1"/>
</dbReference>